<dbReference type="PANTHER" id="PTHR11106">
    <property type="entry name" value="GANGLIOSIDE INDUCED DIFFERENTIATION ASSOCIATED PROTEIN 2-RELATED"/>
    <property type="match status" value="1"/>
</dbReference>
<organism evidence="3 4">
    <name type="scientific">Tigheibacillus halophilus</name>
    <dbReference type="NCBI Taxonomy" id="361280"/>
    <lineage>
        <taxon>Bacteria</taxon>
        <taxon>Bacillati</taxon>
        <taxon>Bacillota</taxon>
        <taxon>Bacilli</taxon>
        <taxon>Bacillales</taxon>
        <taxon>Bacillaceae</taxon>
        <taxon>Tigheibacillus</taxon>
    </lineage>
</organism>
<dbReference type="Proteomes" id="UP001281447">
    <property type="component" value="Unassembled WGS sequence"/>
</dbReference>
<proteinExistence type="predicted"/>
<dbReference type="EMBL" id="JAWDIP010000003">
    <property type="protein sequence ID" value="MDY0394642.1"/>
    <property type="molecule type" value="Genomic_DNA"/>
</dbReference>
<gene>
    <name evidence="3" type="ORF">RWE15_09505</name>
</gene>
<accession>A0ABU5C7I4</accession>
<feature type="domain" description="Macro" evidence="2">
    <location>
        <begin position="214"/>
        <end position="399"/>
    </location>
</feature>
<dbReference type="CDD" id="cd02908">
    <property type="entry name" value="Macro_OAADPr_deacetylase"/>
    <property type="match status" value="1"/>
</dbReference>
<dbReference type="EC" id="3.1.1.106" evidence="3"/>
<dbReference type="SMART" id="SM00506">
    <property type="entry name" value="A1pp"/>
    <property type="match status" value="1"/>
</dbReference>
<dbReference type="PROSITE" id="PS51154">
    <property type="entry name" value="MACRO"/>
    <property type="match status" value="1"/>
</dbReference>
<reference evidence="3 4" key="1">
    <citation type="submission" date="2023-10" db="EMBL/GenBank/DDBJ databases">
        <title>Virgibacillus halophilus 5B73C genome.</title>
        <authorList>
            <person name="Miliotis G."/>
            <person name="Sengupta P."/>
            <person name="Hameed A."/>
            <person name="Chuvochina M."/>
            <person name="Mcdonagh F."/>
            <person name="Simpson A.C."/>
            <person name="Singh N.K."/>
            <person name="Rekha P.D."/>
            <person name="Raman K."/>
            <person name="Hugenholtz P."/>
            <person name="Venkateswaran K."/>
        </authorList>
    </citation>
    <scope>NUCLEOTIDE SEQUENCE [LARGE SCALE GENOMIC DNA]</scope>
    <source>
        <strain evidence="3 4">5B73C</strain>
    </source>
</reference>
<dbReference type="NCBIfam" id="NF001664">
    <property type="entry name" value="PRK00431.1-6"/>
    <property type="match status" value="1"/>
</dbReference>
<dbReference type="InterPro" id="IPR002589">
    <property type="entry name" value="Macro_dom"/>
</dbReference>
<dbReference type="GO" id="GO:0061463">
    <property type="term" value="F:O-acetyl-ADP-ribose deacetylase activity"/>
    <property type="evidence" value="ECO:0007669"/>
    <property type="project" value="UniProtKB-EC"/>
</dbReference>
<dbReference type="PANTHER" id="PTHR11106:SF27">
    <property type="entry name" value="MACRO DOMAIN-CONTAINING PROTEIN"/>
    <property type="match status" value="1"/>
</dbReference>
<evidence type="ECO:0000256" key="1">
    <source>
        <dbReference type="SAM" id="Coils"/>
    </source>
</evidence>
<name>A0ABU5C7I4_9BACI</name>
<keyword evidence="3" id="KW-0378">Hydrolase</keyword>
<evidence type="ECO:0000313" key="3">
    <source>
        <dbReference type="EMBL" id="MDY0394642.1"/>
    </source>
</evidence>
<keyword evidence="1" id="KW-0175">Coiled coil</keyword>
<dbReference type="Gene3D" id="3.40.220.10">
    <property type="entry name" value="Leucine Aminopeptidase, subunit E, domain 1"/>
    <property type="match status" value="1"/>
</dbReference>
<evidence type="ECO:0000259" key="2">
    <source>
        <dbReference type="PROSITE" id="PS51154"/>
    </source>
</evidence>
<sequence length="400" mass="44717">MTKKKSNLMPSFPAPIFFWYKNMVKKAVRTFHAAKAGELEQYAKGLQQNLQTAIDQSEEKEKKRLQTFFSNLNSTYGFLHISESDKYLLFLQIDEALHQGELQGSLVVVTDTGKANKPYEEERYGLHGITDGLMVEFFTTVEGKETNMKGHFHKDAGSLALSFWKTEQQLTFDAVTEKEFEKRYENFKAESSVEKPKKIKQIISSANGLHVNKEEQLMEVTIHHNSMILMTGDITKQETDAIVNAANGTLMGGGGVDGAIHSAAGKELVEACKQIRQNELNGDRLRTGEAVITKGYEMPAKYVIHTVGPVWSGDKEKKQTLLANCYENALKLAVDNDLASISFPSISTGVYHFPVDTAAQIAMQTIVDFLQGRSFGKVVMVLYSEKDYDTYRKALLAIVA</sequence>
<keyword evidence="4" id="KW-1185">Reference proteome</keyword>
<dbReference type="Pfam" id="PF01661">
    <property type="entry name" value="Macro"/>
    <property type="match status" value="1"/>
</dbReference>
<comment type="caution">
    <text evidence="3">The sequence shown here is derived from an EMBL/GenBank/DDBJ whole genome shotgun (WGS) entry which is preliminary data.</text>
</comment>
<evidence type="ECO:0000313" key="4">
    <source>
        <dbReference type="Proteomes" id="UP001281447"/>
    </source>
</evidence>
<feature type="coiled-coil region" evidence="1">
    <location>
        <begin position="36"/>
        <end position="63"/>
    </location>
</feature>
<dbReference type="SUPFAM" id="SSF52949">
    <property type="entry name" value="Macro domain-like"/>
    <property type="match status" value="1"/>
</dbReference>
<dbReference type="InterPro" id="IPR043472">
    <property type="entry name" value="Macro_dom-like"/>
</dbReference>
<protein>
    <submittedName>
        <fullName evidence="3">O-acetyl-ADP-ribose deacetylase</fullName>
        <ecNumber evidence="3">3.1.1.106</ecNumber>
    </submittedName>
</protein>